<evidence type="ECO:0000313" key="5">
    <source>
        <dbReference type="EMBL" id="GAA0583195.1"/>
    </source>
</evidence>
<evidence type="ECO:0000256" key="2">
    <source>
        <dbReference type="ARBA" id="ARBA00022679"/>
    </source>
</evidence>
<organism evidence="5 6">
    <name type="scientific">Craurococcus roseus</name>
    <dbReference type="NCBI Taxonomy" id="77585"/>
    <lineage>
        <taxon>Bacteria</taxon>
        <taxon>Pseudomonadati</taxon>
        <taxon>Pseudomonadota</taxon>
        <taxon>Alphaproteobacteria</taxon>
        <taxon>Acetobacterales</taxon>
        <taxon>Acetobacteraceae</taxon>
        <taxon>Craurococcus</taxon>
    </lineage>
</organism>
<sequence>MDAKQRQKLVDRYRVEDGKNFRLKRYATDDRAGLNNSKQEMADLLREGVERLSEDQDKLYAQDRWAVLCIFQAMDAAGKDGAIKHVFTGLNPQGCHVTSFKAPNALELDHDFLWRHVTSLPARGMIGIHNRSWYEEVLVARVHPAILDKQKLPPELRAHKRLYDERLEDIAAFERYLARQGVLILKFFLHVGKEEQYRRFLARIEEPEKNWKFEAGDVAERRHWDAYQDAYDAAIRATAAPHAPWFVVPADNKPFARLVVSVALSEALEGLDLHYPRLDESERAALEEARKALVAEG</sequence>
<dbReference type="EMBL" id="BAAAFZ010000027">
    <property type="protein sequence ID" value="GAA0583195.1"/>
    <property type="molecule type" value="Genomic_DNA"/>
</dbReference>
<dbReference type="Gene3D" id="3.40.50.300">
    <property type="entry name" value="P-loop containing nucleotide triphosphate hydrolases"/>
    <property type="match status" value="1"/>
</dbReference>
<gene>
    <name evidence="5" type="ORF">GCM10009416_22000</name>
</gene>
<keyword evidence="2" id="KW-0808">Transferase</keyword>
<dbReference type="InterPro" id="IPR022300">
    <property type="entry name" value="PPK2-rel_1"/>
</dbReference>
<evidence type="ECO:0000256" key="3">
    <source>
        <dbReference type="ARBA" id="ARBA00022777"/>
    </source>
</evidence>
<keyword evidence="6" id="KW-1185">Reference proteome</keyword>
<dbReference type="PANTHER" id="PTHR34383">
    <property type="entry name" value="POLYPHOSPHATE:AMP PHOSPHOTRANSFERASE-RELATED"/>
    <property type="match status" value="1"/>
</dbReference>
<dbReference type="SUPFAM" id="SSF52540">
    <property type="entry name" value="P-loop containing nucleoside triphosphate hydrolases"/>
    <property type="match status" value="1"/>
</dbReference>
<name>A0ABP3Q4U2_9PROT</name>
<evidence type="ECO:0000259" key="4">
    <source>
        <dbReference type="Pfam" id="PF03976"/>
    </source>
</evidence>
<proteinExistence type="inferred from homology"/>
<comment type="similarity">
    <text evidence="1">Belongs to the polyphosphate kinase 2 (PPK2) family. Class I subfamily.</text>
</comment>
<dbReference type="RefSeq" id="WP_343895338.1">
    <property type="nucleotide sequence ID" value="NZ_BAAAFZ010000027.1"/>
</dbReference>
<dbReference type="PIRSF" id="PIRSF028756">
    <property type="entry name" value="PPK2_prd"/>
    <property type="match status" value="1"/>
</dbReference>
<protein>
    <submittedName>
        <fullName evidence="5">Polyphosphate kinase 2 family protein</fullName>
    </submittedName>
</protein>
<keyword evidence="3 5" id="KW-0418">Kinase</keyword>
<reference evidence="6" key="1">
    <citation type="journal article" date="2019" name="Int. J. Syst. Evol. Microbiol.">
        <title>The Global Catalogue of Microorganisms (GCM) 10K type strain sequencing project: providing services to taxonomists for standard genome sequencing and annotation.</title>
        <authorList>
            <consortium name="The Broad Institute Genomics Platform"/>
            <consortium name="The Broad Institute Genome Sequencing Center for Infectious Disease"/>
            <person name="Wu L."/>
            <person name="Ma J."/>
        </authorList>
    </citation>
    <scope>NUCLEOTIDE SEQUENCE [LARGE SCALE GENOMIC DNA]</scope>
    <source>
        <strain evidence="6">JCM 9933</strain>
    </source>
</reference>
<evidence type="ECO:0000313" key="6">
    <source>
        <dbReference type="Proteomes" id="UP001501588"/>
    </source>
</evidence>
<dbReference type="Pfam" id="PF03976">
    <property type="entry name" value="PPK2"/>
    <property type="match status" value="1"/>
</dbReference>
<dbReference type="InterPro" id="IPR022488">
    <property type="entry name" value="PPK2-related"/>
</dbReference>
<dbReference type="NCBIfam" id="TIGR03709">
    <property type="entry name" value="PPK2_rel_1"/>
    <property type="match status" value="1"/>
</dbReference>
<accession>A0ABP3Q4U2</accession>
<feature type="domain" description="Polyphosphate kinase-2-related" evidence="4">
    <location>
        <begin position="37"/>
        <end position="269"/>
    </location>
</feature>
<evidence type="ECO:0000256" key="1">
    <source>
        <dbReference type="ARBA" id="ARBA00009924"/>
    </source>
</evidence>
<dbReference type="InterPro" id="IPR016898">
    <property type="entry name" value="Polyphosphate_phosphotransfera"/>
</dbReference>
<dbReference type="GO" id="GO:0016301">
    <property type="term" value="F:kinase activity"/>
    <property type="evidence" value="ECO:0007669"/>
    <property type="project" value="UniProtKB-KW"/>
</dbReference>
<comment type="caution">
    <text evidence="5">The sequence shown here is derived from an EMBL/GenBank/DDBJ whole genome shotgun (WGS) entry which is preliminary data.</text>
</comment>
<dbReference type="Proteomes" id="UP001501588">
    <property type="component" value="Unassembled WGS sequence"/>
</dbReference>
<dbReference type="PANTHER" id="PTHR34383:SF3">
    <property type="entry name" value="POLYPHOSPHATE:AMP PHOSPHOTRANSFERASE"/>
    <property type="match status" value="1"/>
</dbReference>
<dbReference type="InterPro" id="IPR027417">
    <property type="entry name" value="P-loop_NTPase"/>
</dbReference>